<evidence type="ECO:0000259" key="5">
    <source>
        <dbReference type="Pfam" id="PF25332"/>
    </source>
</evidence>
<evidence type="ECO:0000256" key="3">
    <source>
        <dbReference type="SAM" id="MobiDB-lite"/>
    </source>
</evidence>
<organism evidence="6 7">
    <name type="scientific">Grus japonensis</name>
    <name type="common">Japanese crane</name>
    <name type="synonym">Red-crowned crane</name>
    <dbReference type="NCBI Taxonomy" id="30415"/>
    <lineage>
        <taxon>Eukaryota</taxon>
        <taxon>Metazoa</taxon>
        <taxon>Chordata</taxon>
        <taxon>Craniata</taxon>
        <taxon>Vertebrata</taxon>
        <taxon>Euteleostomi</taxon>
        <taxon>Archelosauria</taxon>
        <taxon>Archosauria</taxon>
        <taxon>Dinosauria</taxon>
        <taxon>Saurischia</taxon>
        <taxon>Theropoda</taxon>
        <taxon>Coelurosauria</taxon>
        <taxon>Aves</taxon>
        <taxon>Neognathae</taxon>
        <taxon>Neoaves</taxon>
        <taxon>Gruiformes</taxon>
        <taxon>Gruidae</taxon>
        <taxon>Grus</taxon>
    </lineage>
</organism>
<protein>
    <submittedName>
        <fullName evidence="6">Phosphofurin acidic cluster sorting protein 1-like</fullName>
    </submittedName>
</protein>
<evidence type="ECO:0000256" key="2">
    <source>
        <dbReference type="ARBA" id="ARBA00022553"/>
    </source>
</evidence>
<name>A0ABC9XWL6_GRUJA</name>
<feature type="compositionally biased region" description="Basic and acidic residues" evidence="3">
    <location>
        <begin position="159"/>
        <end position="172"/>
    </location>
</feature>
<accession>A0ABC9XWL6</accession>
<dbReference type="Proteomes" id="UP001623348">
    <property type="component" value="Unassembled WGS sequence"/>
</dbReference>
<feature type="region of interest" description="Disordered" evidence="3">
    <location>
        <begin position="159"/>
        <end position="193"/>
    </location>
</feature>
<dbReference type="InterPro" id="IPR019381">
    <property type="entry name" value="PACS1/2_C"/>
</dbReference>
<dbReference type="Pfam" id="PF25332">
    <property type="entry name" value="C2_PACS_N"/>
    <property type="match status" value="1"/>
</dbReference>
<dbReference type="EMBL" id="BAAFJT010000035">
    <property type="protein sequence ID" value="GAB0202046.1"/>
    <property type="molecule type" value="Genomic_DNA"/>
</dbReference>
<feature type="domain" description="Phosphofurin acidic cluster sorting protein 1/2 C-terminal" evidence="4">
    <location>
        <begin position="297"/>
        <end position="421"/>
    </location>
</feature>
<comment type="caution">
    <text evidence="6">The sequence shown here is derived from an EMBL/GenBank/DDBJ whole genome shotgun (WGS) entry which is preliminary data.</text>
</comment>
<dbReference type="InterPro" id="IPR057541">
    <property type="entry name" value="PACS1/2_N"/>
</dbReference>
<dbReference type="PANTHER" id="PTHR13280">
    <property type="entry name" value="PHOSPHOFURIN ACIDIC CLUSTER SORTING PROTEIN"/>
    <property type="match status" value="1"/>
</dbReference>
<evidence type="ECO:0000313" key="7">
    <source>
        <dbReference type="Proteomes" id="UP001623348"/>
    </source>
</evidence>
<gene>
    <name evidence="6" type="ORF">GRJ2_002670200</name>
</gene>
<sequence length="565" mass="62815">MNLYATWEVDRSSPSCVPRLFSLTLQRLVLMREMTKALGSVVIAVKLQGSKRILRSNEIPLPAGASPETELQLTFSLQYPHFLKRDANRLQVMLQRRKRYKNRTFLGYKTLAVGLINMAEVLQHPSEGGLALVLHRAVKDTAVPVAEIRVNSLSSQPIDHEAKGKLSDRSPDIDNYSEEEEESFSSEQEGSDDALHGQDLFYEEEELPKVKKTRRKPMASTRQPNIKQKFVALLKRFKVSEEVGFGLEHVSHARMREVAEDLDELYDTLEIFNPSDSGADLDDTDSVLSTPKPRLRCNCSALPPRALKLVAVGAAGFHSTLLRCFVRHLGAKSPEWLGYLRFLLVPLGPHPVAQYLGSVDGRYAAAFLDPPWRELFGRSEPPPTEPFNVVGRILAYVAGAGATHPLPVAEAMLTCKHKFSSGDVLGLQVDYWGAPMGAERRREGERREAGAKSTLRGTFRSLHVSRLPGPGDPPGSTLAMTLVTREKNKKVPTLFLSKRPREPDSKSLVVEGITRLICSPRQPPALLTVTVDGTQWDDIKFFQLAAQWPSHVKHFPVGLFGAKAP</sequence>
<feature type="domain" description="Phosphofurin acidic cluster sorting protein 1/2 N-terminal C2" evidence="5">
    <location>
        <begin position="1"/>
        <end position="159"/>
    </location>
</feature>
<comment type="similarity">
    <text evidence="1">Belongs to the PACS family.</text>
</comment>
<dbReference type="Pfam" id="PF10254">
    <property type="entry name" value="Pacs-1"/>
    <property type="match status" value="2"/>
</dbReference>
<evidence type="ECO:0000256" key="1">
    <source>
        <dbReference type="ARBA" id="ARBA00008590"/>
    </source>
</evidence>
<feature type="compositionally biased region" description="Acidic residues" evidence="3">
    <location>
        <begin position="175"/>
        <end position="192"/>
    </location>
</feature>
<dbReference type="PANTHER" id="PTHR13280:SF16">
    <property type="entry name" value="PHOSPHOFURIN ACIDIC CLUSTER SORTING PROTEIN 1"/>
    <property type="match status" value="1"/>
</dbReference>
<evidence type="ECO:0000259" key="4">
    <source>
        <dbReference type="Pfam" id="PF10254"/>
    </source>
</evidence>
<keyword evidence="7" id="KW-1185">Reference proteome</keyword>
<feature type="domain" description="Phosphofurin acidic cluster sorting protein 1/2 C-terminal" evidence="4">
    <location>
        <begin position="422"/>
        <end position="562"/>
    </location>
</feature>
<dbReference type="AlphaFoldDB" id="A0ABC9XWL6"/>
<proteinExistence type="inferred from homology"/>
<evidence type="ECO:0000313" key="6">
    <source>
        <dbReference type="EMBL" id="GAB0202046.1"/>
    </source>
</evidence>
<keyword evidence="2" id="KW-0597">Phosphoprotein</keyword>
<reference evidence="6 7" key="1">
    <citation type="submission" date="2024-06" db="EMBL/GenBank/DDBJ databases">
        <title>The draft genome of Grus japonensis, version 3.</title>
        <authorList>
            <person name="Nabeshima K."/>
            <person name="Suzuki S."/>
            <person name="Onuma M."/>
        </authorList>
    </citation>
    <scope>NUCLEOTIDE SEQUENCE [LARGE SCALE GENOMIC DNA]</scope>
    <source>
        <strain evidence="6 7">451A</strain>
    </source>
</reference>